<protein>
    <submittedName>
        <fullName evidence="1">Uncharacterized protein</fullName>
    </submittedName>
</protein>
<name>A0AAN9Z3Y8_9ORTH</name>
<keyword evidence="2" id="KW-1185">Reference proteome</keyword>
<evidence type="ECO:0000313" key="1">
    <source>
        <dbReference type="EMBL" id="KAK7861957.1"/>
    </source>
</evidence>
<organism evidence="1 2">
    <name type="scientific">Gryllus longicercus</name>
    <dbReference type="NCBI Taxonomy" id="2509291"/>
    <lineage>
        <taxon>Eukaryota</taxon>
        <taxon>Metazoa</taxon>
        <taxon>Ecdysozoa</taxon>
        <taxon>Arthropoda</taxon>
        <taxon>Hexapoda</taxon>
        <taxon>Insecta</taxon>
        <taxon>Pterygota</taxon>
        <taxon>Neoptera</taxon>
        <taxon>Polyneoptera</taxon>
        <taxon>Orthoptera</taxon>
        <taxon>Ensifera</taxon>
        <taxon>Gryllidea</taxon>
        <taxon>Grylloidea</taxon>
        <taxon>Gryllidae</taxon>
        <taxon>Gryllinae</taxon>
        <taxon>Gryllus</taxon>
    </lineage>
</organism>
<accession>A0AAN9Z3Y8</accession>
<proteinExistence type="predicted"/>
<sequence>MFPDSHIAQAMAFKSSKMAYIITYGLWPFFRCQLLDDTSLDCPFSVAFDESPNKVSQKSQMDLVIRHWSRSKDEVVSMYLDSTFLGYTKAADLLEGFKSVLKAVDLSK</sequence>
<dbReference type="AlphaFoldDB" id="A0AAN9Z3Y8"/>
<gene>
    <name evidence="1" type="ORF">R5R35_006326</name>
</gene>
<evidence type="ECO:0000313" key="2">
    <source>
        <dbReference type="Proteomes" id="UP001378592"/>
    </source>
</evidence>
<comment type="caution">
    <text evidence="1">The sequence shown here is derived from an EMBL/GenBank/DDBJ whole genome shotgun (WGS) entry which is preliminary data.</text>
</comment>
<reference evidence="1 2" key="1">
    <citation type="submission" date="2024-03" db="EMBL/GenBank/DDBJ databases">
        <title>The genome assembly and annotation of the cricket Gryllus longicercus Weissman &amp; Gray.</title>
        <authorList>
            <person name="Szrajer S."/>
            <person name="Gray D."/>
            <person name="Ylla G."/>
        </authorList>
    </citation>
    <scope>NUCLEOTIDE SEQUENCE [LARGE SCALE GENOMIC DNA]</scope>
    <source>
        <strain evidence="1">DAG 2021-001</strain>
        <tissue evidence="1">Whole body minus gut</tissue>
    </source>
</reference>
<dbReference type="EMBL" id="JAZDUA010000292">
    <property type="protein sequence ID" value="KAK7861957.1"/>
    <property type="molecule type" value="Genomic_DNA"/>
</dbReference>
<dbReference type="Proteomes" id="UP001378592">
    <property type="component" value="Unassembled WGS sequence"/>
</dbReference>